<evidence type="ECO:0000313" key="3">
    <source>
        <dbReference type="EMBL" id="EQL02112.1"/>
    </source>
</evidence>
<dbReference type="Pfam" id="PF01266">
    <property type="entry name" value="DAO"/>
    <property type="match status" value="1"/>
</dbReference>
<organism evidence="3 4">
    <name type="scientific">Ophiocordyceps sinensis (strain Co18 / CGMCC 3.14243)</name>
    <name type="common">Yarsagumba caterpillar fungus</name>
    <name type="synonym">Hirsutella sinensis</name>
    <dbReference type="NCBI Taxonomy" id="911162"/>
    <lineage>
        <taxon>Eukaryota</taxon>
        <taxon>Fungi</taxon>
        <taxon>Dikarya</taxon>
        <taxon>Ascomycota</taxon>
        <taxon>Pezizomycotina</taxon>
        <taxon>Sordariomycetes</taxon>
        <taxon>Hypocreomycetidae</taxon>
        <taxon>Hypocreales</taxon>
        <taxon>Ophiocordycipitaceae</taxon>
        <taxon>Ophiocordyceps</taxon>
    </lineage>
</organism>
<reference evidence="3 4" key="1">
    <citation type="journal article" date="2013" name="Chin. Sci. Bull.">
        <title>Genome survey uncovers the secrets of sex and lifestyle in caterpillar fungus.</title>
        <authorList>
            <person name="Hu X."/>
            <person name="Zhang Y."/>
            <person name="Xiao G."/>
            <person name="Zheng P."/>
            <person name="Xia Y."/>
            <person name="Zhang X."/>
            <person name="St Leger R.J."/>
            <person name="Liu X."/>
            <person name="Wang C."/>
        </authorList>
    </citation>
    <scope>NUCLEOTIDE SEQUENCE [LARGE SCALE GENOMIC DNA]</scope>
    <source>
        <strain evidence="4">Co18 / CGMCC 3.14243</strain>
        <tissue evidence="3">Fruit-body</tissue>
    </source>
</reference>
<dbReference type="Gene3D" id="3.50.50.60">
    <property type="entry name" value="FAD/NAD(P)-binding domain"/>
    <property type="match status" value="1"/>
</dbReference>
<dbReference type="eggNOG" id="ENOG502SPXG">
    <property type="taxonomic scope" value="Eukaryota"/>
</dbReference>
<dbReference type="EMBL" id="KE652350">
    <property type="protein sequence ID" value="EQL02112.1"/>
    <property type="molecule type" value="Genomic_DNA"/>
</dbReference>
<dbReference type="InterPro" id="IPR006076">
    <property type="entry name" value="FAD-dep_OxRdtase"/>
</dbReference>
<dbReference type="Proteomes" id="UP000019374">
    <property type="component" value="Unassembled WGS sequence"/>
</dbReference>
<protein>
    <submittedName>
        <fullName evidence="3">Amine oxidase (Flavin-containing)</fullName>
    </submittedName>
</protein>
<evidence type="ECO:0000256" key="1">
    <source>
        <dbReference type="SAM" id="MobiDB-lite"/>
    </source>
</evidence>
<feature type="region of interest" description="Disordered" evidence="1">
    <location>
        <begin position="1"/>
        <end position="55"/>
    </location>
</feature>
<dbReference type="HOGENOM" id="CLU_455677_0_0_1"/>
<name>T5AK50_OPHSC</name>
<feature type="region of interest" description="Disordered" evidence="1">
    <location>
        <begin position="172"/>
        <end position="198"/>
    </location>
</feature>
<dbReference type="AlphaFoldDB" id="T5AK50"/>
<gene>
    <name evidence="3" type="ORF">OCS_02170</name>
</gene>
<dbReference type="InterPro" id="IPR036188">
    <property type="entry name" value="FAD/NAD-bd_sf"/>
</dbReference>
<feature type="domain" description="FAD dependent oxidoreductase" evidence="2">
    <location>
        <begin position="478"/>
        <end position="559"/>
    </location>
</feature>
<sequence length="599" mass="67415">MPPNSAKAADRKRGLAEADRNTAVSASSKPTKKRVKTATESVAKKQQPAALAHNPQTKLFHPYLPRIPRGPDGEFFVPQILPDECIDAVGKIPMPKSWMVGYDISPDRELTLGSRKWWEEHLPWLEKHKKALKLTPSKWKVRERLLAEQVFLPEDEGFRDWDIICYPIPNSENGEDHDQDAGAEPASSHESSEKGTAKSEADVVRKLASFHPNHKWIGSVRGYDRARWWMQEMLKRDQDEFSTYMYDDFSAYGKLEVLENMFMQFSKAIRSKTTYRDTWPEVEGLVMALHYGLGEFILCEDGGRCSDAMEMVGYLSITALNVLKDQGVLAPNSDIPNLGLILAVLLQWAWSWTDLLDWENIGWVYRVLDIVEEAGVAVGGTVGFPKVLEEMKKKAPRNGSDKRWKSFSWTGRGGRKVGSPSQRKPVANLIIVLNTGGYHLCLPLALGVDLQATHQPCECYDYPAAVKEVRTIRLRTSFPDNGVINVQLLLRVLLRLAKDYGAQAKQNTRVESIRPVETAHNDSHIWQVHTTQDGHRVVYMAKKIIITSGVYVNHVLTQSFGFSLDLGIWEMVASYFNSKAQPNGTIFPSTCCSAATEEG</sequence>
<dbReference type="Gene3D" id="3.30.9.10">
    <property type="entry name" value="D-Amino Acid Oxidase, subunit A, domain 2"/>
    <property type="match status" value="1"/>
</dbReference>
<dbReference type="SUPFAM" id="SSF51905">
    <property type="entry name" value="FAD/NAD(P)-binding domain"/>
    <property type="match status" value="1"/>
</dbReference>
<evidence type="ECO:0000313" key="4">
    <source>
        <dbReference type="Proteomes" id="UP000019374"/>
    </source>
</evidence>
<feature type="compositionally biased region" description="Basic and acidic residues" evidence="1">
    <location>
        <begin position="8"/>
        <end position="20"/>
    </location>
</feature>
<accession>T5AK50</accession>
<evidence type="ECO:0000259" key="2">
    <source>
        <dbReference type="Pfam" id="PF01266"/>
    </source>
</evidence>
<proteinExistence type="predicted"/>